<dbReference type="Proteomes" id="UP001510562">
    <property type="component" value="Chromosome"/>
</dbReference>
<accession>A0ACA7UNZ6</accession>
<proteinExistence type="predicted"/>
<dbReference type="EMBL" id="CP011970">
    <property type="protein sequence ID" value="AKP44804.1"/>
    <property type="molecule type" value="Genomic_DNA"/>
</dbReference>
<reference evidence="1 2" key="1">
    <citation type="journal article" date="2015" name="Genome Announc.">
        <title>Complete Genome Sequence of the Novel Temperate Clostridium difficile Phage phiCDIF1296T.</title>
        <authorList>
            <person name="Wittmann J."/>
            <person name="Riedel T."/>
            <person name="Bunk B."/>
            <person name="Sproer C."/>
            <person name="Gronow S."/>
            <person name="Overmann J."/>
        </authorList>
    </citation>
    <scope>NUCLEOTIDE SEQUENCE [LARGE SCALE GENOMIC DNA]</scope>
    <source>
        <strain evidence="2">ATCC 9689 / DSM 1296 / BCRC 10642 / JCM 1296 / NCIMB 10666 / NCTC 11209 / 90556-M6S</strain>
    </source>
</reference>
<keyword evidence="2" id="KW-1185">Reference proteome</keyword>
<organism evidence="1 2">
    <name type="scientific">Clostridioides difficile ATCC 9689 = DSM 1296</name>
    <dbReference type="NCBI Taxonomy" id="1121308"/>
    <lineage>
        <taxon>Bacteria</taxon>
        <taxon>Bacillati</taxon>
        <taxon>Bacillota</taxon>
        <taxon>Clostridia</taxon>
        <taxon>Peptostreptococcales</taxon>
        <taxon>Peptostreptococcaceae</taxon>
        <taxon>Clostridioides</taxon>
    </lineage>
</organism>
<sequence>MFVNWKIEMIKNNITVKEIANILNKDEELVKSIIDGQQELSIIDGVKIREIFFPKLSLDYLYLE</sequence>
<name>A0ACA7UNZ6_CLODI</name>
<protein>
    <submittedName>
        <fullName evidence="1">Uncharacterized protein</fullName>
    </submittedName>
</protein>
<gene>
    <name evidence="1" type="ORF">CDIF1296T_phi130</name>
</gene>
<evidence type="ECO:0000313" key="1">
    <source>
        <dbReference type="EMBL" id="AKP44804.1"/>
    </source>
</evidence>
<evidence type="ECO:0000313" key="2">
    <source>
        <dbReference type="Proteomes" id="UP001510562"/>
    </source>
</evidence>